<dbReference type="GeneID" id="101863435"/>
<dbReference type="RefSeq" id="XP_012937992.1">
    <property type="nucleotide sequence ID" value="XM_013082538.2"/>
</dbReference>
<evidence type="ECO:0000256" key="1">
    <source>
        <dbReference type="SAM" id="MobiDB-lite"/>
    </source>
</evidence>
<evidence type="ECO:0000313" key="2">
    <source>
        <dbReference type="Proteomes" id="UP000694888"/>
    </source>
</evidence>
<sequence>MSAAKMVADSTQAEPTDTADGKKRKKKLKKTGKKVSLPEDEDSDLDLKKELQPISAFVKSRASMVEEMFHAVRGASLQRALPDLLKSVPLEELKQLCLEQLEVMSKKRIRRILAGEESANISSSGTEDDTTDEETEPAENACVDRSAASNSGGEDKEEVKAEVEAQPADSTSVHQESLSKPEEAPSHGGFVASFEQVEVKQEPPDSAEEDMEEGGEEADDGEEEEEDEEEDEEEAAENYTSGSEDGELVRREEQSSSSQPTVQVKQEPVSDTEEGGTTSGVMTSQSTGEEEEAGNEDNNDDEDGDEEMEDAEGSLMASVGGEGEAGGGDMVLPSIMMDQMELLELEMRARAIKAMLSSQDEENG</sequence>
<feature type="compositionally biased region" description="Gly residues" evidence="1">
    <location>
        <begin position="320"/>
        <end position="329"/>
    </location>
</feature>
<keyword evidence="2" id="KW-1185">Reference proteome</keyword>
<evidence type="ECO:0000313" key="3">
    <source>
        <dbReference type="RefSeq" id="XP_012937992.1"/>
    </source>
</evidence>
<feature type="compositionally biased region" description="Acidic residues" evidence="1">
    <location>
        <begin position="126"/>
        <end position="137"/>
    </location>
</feature>
<feature type="compositionally biased region" description="Acidic residues" evidence="1">
    <location>
        <begin position="205"/>
        <end position="236"/>
    </location>
</feature>
<reference evidence="3" key="1">
    <citation type="submission" date="2025-08" db="UniProtKB">
        <authorList>
            <consortium name="RefSeq"/>
        </authorList>
    </citation>
    <scope>IDENTIFICATION</scope>
</reference>
<feature type="compositionally biased region" description="Polar residues" evidence="1">
    <location>
        <begin position="275"/>
        <end position="287"/>
    </location>
</feature>
<feature type="region of interest" description="Disordered" evidence="1">
    <location>
        <begin position="1"/>
        <end position="45"/>
    </location>
</feature>
<dbReference type="Proteomes" id="UP000694888">
    <property type="component" value="Unplaced"/>
</dbReference>
<accession>A0ABM0ZZX3</accession>
<gene>
    <name evidence="3" type="primary">LOC101863435</name>
</gene>
<dbReference type="PANTHER" id="PTHR14740">
    <property type="entry name" value="CASPASE ACTIVITY AND APOPTOSIS INHIBITOR 1"/>
    <property type="match status" value="1"/>
</dbReference>
<feature type="compositionally biased region" description="Acidic residues" evidence="1">
    <location>
        <begin position="288"/>
        <end position="312"/>
    </location>
</feature>
<feature type="region of interest" description="Disordered" evidence="1">
    <location>
        <begin position="113"/>
        <end position="332"/>
    </location>
</feature>
<organism evidence="2 3">
    <name type="scientific">Aplysia californica</name>
    <name type="common">California sea hare</name>
    <dbReference type="NCBI Taxonomy" id="6500"/>
    <lineage>
        <taxon>Eukaryota</taxon>
        <taxon>Metazoa</taxon>
        <taxon>Spiralia</taxon>
        <taxon>Lophotrochozoa</taxon>
        <taxon>Mollusca</taxon>
        <taxon>Gastropoda</taxon>
        <taxon>Heterobranchia</taxon>
        <taxon>Euthyneura</taxon>
        <taxon>Tectipleura</taxon>
        <taxon>Aplysiida</taxon>
        <taxon>Aplysioidea</taxon>
        <taxon>Aplysiidae</taxon>
        <taxon>Aplysia</taxon>
    </lineage>
</organism>
<dbReference type="PANTHER" id="PTHR14740:SF3">
    <property type="entry name" value="CASPASE ACTIVITY AND APOPTOSIS INHIBITOR 1"/>
    <property type="match status" value="1"/>
</dbReference>
<feature type="compositionally biased region" description="Polar residues" evidence="1">
    <location>
        <begin position="255"/>
        <end position="264"/>
    </location>
</feature>
<name>A0ABM0ZZX3_APLCA</name>
<feature type="compositionally biased region" description="Basic and acidic residues" evidence="1">
    <location>
        <begin position="153"/>
        <end position="163"/>
    </location>
</feature>
<dbReference type="InterPro" id="IPR038991">
    <property type="entry name" value="CAAP1"/>
</dbReference>
<feature type="compositionally biased region" description="Basic residues" evidence="1">
    <location>
        <begin position="22"/>
        <end position="33"/>
    </location>
</feature>
<dbReference type="Pfam" id="PF15335">
    <property type="entry name" value="CAAP1"/>
    <property type="match status" value="1"/>
</dbReference>
<proteinExistence type="predicted"/>
<protein>
    <submittedName>
        <fullName evidence="3">Caspase activity and apoptosis inhibitor 1</fullName>
    </submittedName>
</protein>